<dbReference type="Proteomes" id="UP001374893">
    <property type="component" value="Chromosome"/>
</dbReference>
<evidence type="ECO:0000256" key="1">
    <source>
        <dbReference type="SAM" id="SignalP"/>
    </source>
</evidence>
<keyword evidence="1" id="KW-0732">Signal</keyword>
<sequence length="538" mass="57042">MKIQQIFPCIAVLAATQLGATNLGAAIEDWQFDEAADTQLSGLINSVGSAAWGGDVPNVVTDGNGNLDFTVSVDDPETAETDESTNSLFRNSDLTTAQSTGKFELAFTYTAADLSTGDLTGANVGFTIRNLANTDLLNVRLQKQSGTLRLQRRDSNTGTNTDLEDFGVTSLAGPLSVRVILDLDTDTYDVEWTPDGEGTRCQTNIPMDLPSLNMERLRMYASTNATDWGATDSVQVEFLTLSNYVASAAPSTTAIEDWQFDIDSQSLGHAQNDAGAANLGGNADNAVTSSGDLVFTQGIDTGDNIFRNGGITNPDQGTGRFQMDWHVSSADLSTGDLTGANVGFGIRDDGNTDLFTVRLHKQNGTLRLQHRVGTTNTNLVDFGTTTLTDLTVSVIADMDTDTFSVSWQLAGDLGGCWSGIPMAATGLEFDIIRTAANTNTNDWGATDQIAIDYLTISELSDTPAELSLSVQSGPGAGEITLVWPTTTPGSAVLQESTDLGGTDPWSEVVGSPVINGPNYELTITIGPDSNFYRLNTTP</sequence>
<dbReference type="EMBL" id="AP024702">
    <property type="protein sequence ID" value="BCX49818.1"/>
    <property type="molecule type" value="Genomic_DNA"/>
</dbReference>
<gene>
    <name evidence="2" type="ORF">HAHE_37260</name>
</gene>
<feature type="chain" id="PRO_5045708758" evidence="1">
    <location>
        <begin position="26"/>
        <end position="538"/>
    </location>
</feature>
<feature type="signal peptide" evidence="1">
    <location>
        <begin position="1"/>
        <end position="25"/>
    </location>
</feature>
<proteinExistence type="predicted"/>
<evidence type="ECO:0000313" key="3">
    <source>
        <dbReference type="Proteomes" id="UP001374893"/>
    </source>
</evidence>
<name>A0ABN6H8K6_9BACT</name>
<reference evidence="2 3" key="1">
    <citation type="submission" date="2021-06" db="EMBL/GenBank/DDBJ databases">
        <title>Complete genome of Haloferula helveola possessing various polysaccharide degrading enzymes.</title>
        <authorList>
            <person name="Takami H."/>
            <person name="Huang C."/>
            <person name="Hamasaki K."/>
        </authorList>
    </citation>
    <scope>NUCLEOTIDE SEQUENCE [LARGE SCALE GENOMIC DNA]</scope>
    <source>
        <strain evidence="2 3">CN-1</strain>
    </source>
</reference>
<organism evidence="2 3">
    <name type="scientific">Haloferula helveola</name>
    <dbReference type="NCBI Taxonomy" id="490095"/>
    <lineage>
        <taxon>Bacteria</taxon>
        <taxon>Pseudomonadati</taxon>
        <taxon>Verrucomicrobiota</taxon>
        <taxon>Verrucomicrobiia</taxon>
        <taxon>Verrucomicrobiales</taxon>
        <taxon>Verrucomicrobiaceae</taxon>
        <taxon>Haloferula</taxon>
    </lineage>
</organism>
<protein>
    <submittedName>
        <fullName evidence="2">Uncharacterized protein</fullName>
    </submittedName>
</protein>
<keyword evidence="3" id="KW-1185">Reference proteome</keyword>
<accession>A0ABN6H8K6</accession>
<evidence type="ECO:0000313" key="2">
    <source>
        <dbReference type="EMBL" id="BCX49818.1"/>
    </source>
</evidence>
<dbReference type="RefSeq" id="WP_338686599.1">
    <property type="nucleotide sequence ID" value="NZ_AP024702.1"/>
</dbReference>